<protein>
    <submittedName>
        <fullName evidence="2">Uncharacterized protein</fullName>
    </submittedName>
</protein>
<proteinExistence type="predicted"/>
<reference evidence="2" key="1">
    <citation type="submission" date="2021-03" db="EMBL/GenBank/DDBJ databases">
        <title>Draft genome sequence of rust myrtle Austropuccinia psidii MF-1, a brazilian biotype.</title>
        <authorList>
            <person name="Quecine M.C."/>
            <person name="Pachon D.M.R."/>
            <person name="Bonatelli M.L."/>
            <person name="Correr F.H."/>
            <person name="Franceschini L.M."/>
            <person name="Leite T.F."/>
            <person name="Margarido G.R.A."/>
            <person name="Almeida C.A."/>
            <person name="Ferrarezi J.A."/>
            <person name="Labate C.A."/>
        </authorList>
    </citation>
    <scope>NUCLEOTIDE SEQUENCE</scope>
    <source>
        <strain evidence="2">MF-1</strain>
    </source>
</reference>
<evidence type="ECO:0000313" key="3">
    <source>
        <dbReference type="Proteomes" id="UP000765509"/>
    </source>
</evidence>
<evidence type="ECO:0000313" key="2">
    <source>
        <dbReference type="EMBL" id="MBW0570076.1"/>
    </source>
</evidence>
<name>A0A9Q3JXD9_9BASI</name>
<comment type="caution">
    <text evidence="2">The sequence shown here is derived from an EMBL/GenBank/DDBJ whole genome shotgun (WGS) entry which is preliminary data.</text>
</comment>
<dbReference type="EMBL" id="AVOT02085575">
    <property type="protein sequence ID" value="MBW0570076.1"/>
    <property type="molecule type" value="Genomic_DNA"/>
</dbReference>
<dbReference type="Proteomes" id="UP000765509">
    <property type="component" value="Unassembled WGS sequence"/>
</dbReference>
<evidence type="ECO:0000256" key="1">
    <source>
        <dbReference type="SAM" id="MobiDB-lite"/>
    </source>
</evidence>
<accession>A0A9Q3JXD9</accession>
<sequence>MDLIEEIKGWNPNKNFKPSKERATRIKENQEAIQAIEKYWQMEEPSLIQVPPGMEEEVPSSPLQSNSSRPHKPRAISAKPHKDSLVVSTRRKGAQGKNKTSFNWREREADPLRKKLMYLAQEVRKSKN</sequence>
<gene>
    <name evidence="2" type="ORF">O181_109791</name>
</gene>
<keyword evidence="3" id="KW-1185">Reference proteome</keyword>
<organism evidence="2 3">
    <name type="scientific">Austropuccinia psidii MF-1</name>
    <dbReference type="NCBI Taxonomy" id="1389203"/>
    <lineage>
        <taxon>Eukaryota</taxon>
        <taxon>Fungi</taxon>
        <taxon>Dikarya</taxon>
        <taxon>Basidiomycota</taxon>
        <taxon>Pucciniomycotina</taxon>
        <taxon>Pucciniomycetes</taxon>
        <taxon>Pucciniales</taxon>
        <taxon>Sphaerophragmiaceae</taxon>
        <taxon>Austropuccinia</taxon>
    </lineage>
</organism>
<dbReference type="AlphaFoldDB" id="A0A9Q3JXD9"/>
<feature type="region of interest" description="Disordered" evidence="1">
    <location>
        <begin position="50"/>
        <end position="107"/>
    </location>
</feature>